<dbReference type="InterPro" id="IPR031704">
    <property type="entry name" value="Glyco_hydro_36_N"/>
</dbReference>
<dbReference type="InterPro" id="IPR013780">
    <property type="entry name" value="Glyco_hydro_b"/>
</dbReference>
<gene>
    <name evidence="9" type="ORF">QP433_01545</name>
</gene>
<protein>
    <recommendedName>
        <fullName evidence="2 5">Alpha-galactosidase</fullName>
        <ecNumber evidence="2 5">3.2.1.22</ecNumber>
    </recommendedName>
</protein>
<feature type="active site" description="Proton donor" evidence="6">
    <location>
        <position position="542"/>
    </location>
</feature>
<evidence type="ECO:0000259" key="8">
    <source>
        <dbReference type="Pfam" id="PF16875"/>
    </source>
</evidence>
<evidence type="ECO:0000256" key="2">
    <source>
        <dbReference type="ARBA" id="ARBA00012755"/>
    </source>
</evidence>
<name>A0AAJ1Q4D3_9LACT</name>
<dbReference type="AlphaFoldDB" id="A0AAJ1Q4D3"/>
<dbReference type="FunFam" id="3.20.20.70:FF:000118">
    <property type="entry name" value="Alpha-galactosidase"/>
    <property type="match status" value="1"/>
</dbReference>
<dbReference type="PIRSF" id="PIRSF005536">
    <property type="entry name" value="Agal"/>
    <property type="match status" value="1"/>
</dbReference>
<dbReference type="Gene3D" id="2.60.40.1180">
    <property type="entry name" value="Golgi alpha-mannosidase II"/>
    <property type="match status" value="1"/>
</dbReference>
<evidence type="ECO:0000313" key="9">
    <source>
        <dbReference type="EMBL" id="MDK7186659.1"/>
    </source>
</evidence>
<dbReference type="Gene3D" id="3.20.20.70">
    <property type="entry name" value="Aldolase class I"/>
    <property type="match status" value="1"/>
</dbReference>
<feature type="active site" description="Nucleophile" evidence="6">
    <location>
        <position position="473"/>
    </location>
</feature>
<dbReference type="Gene3D" id="2.70.98.60">
    <property type="entry name" value="alpha-galactosidase from lactobacil brevis"/>
    <property type="match status" value="1"/>
</dbReference>
<evidence type="ECO:0000256" key="5">
    <source>
        <dbReference type="PIRNR" id="PIRNR005536"/>
    </source>
</evidence>
<comment type="caution">
    <text evidence="9">The sequence shown here is derived from an EMBL/GenBank/DDBJ whole genome shotgun (WGS) entry which is preliminary data.</text>
</comment>
<sequence>MKICKAENLFYLVNDQVALIMEEKEGRLFLRHFGGPIASYHHANAMHEMDHAFSPNPRSEDRTFSMDTQRQVLGQVGRGDFRKPSIRINHTNNQVTDFRYVDYQVLDGVPQVVGLPSPHAKEGQAQTLKLQLKDTVLDLYLNLYYTLYEGSATLTCFQEVVNQTGETIELATCLSAMLDLPAGAYDMISFQGAYGREKRFQRQALKQGYFEIGSSRGASGHGQTPAIILADRLTQDDAGQAYALQIMYSGNFQAFAQCNQLEEVRLGIGIHPDFLHWRLVSGESFSSPVALMTYTFQGLNALSQASQAFILDHIMPQAYSQQLRPILINNWEATYFDFNFDKLTQIVDKAQEVGIELFVLDDGWFGDRQDDQRALGDWVVNESKLGGPLSRLIDYVHDRGMKFGLWIEPEMISQESDLYRQHPDWVIQVPGRSHTYARSQLVLNYANPEVVAYFKELFGDLLSQYAIDYIKWDMNRNITDVGNGASLSDTLMQPHRHLLGVYDLMAYLTQTFPHVLFESCAGGGGRNDLGVMRYFPQVWVSDNTDAIERLAIQHGHTYLYPTIAMGAHVSAVPNHQMNRTTPLKTRGDVAMTGNLGYELDLCQLSNEELGQVAQQVAFYKTIRPIIQRGQRTRLLDPEHFPNDWACQFSYQDQLIVFYGRVLSTLEKSELTLKLKNLDPHAFYQEQSSGKIYSGAELIYAGLTMVVPRGDFQTSLQHFKKIQ</sequence>
<dbReference type="InterPro" id="IPR002252">
    <property type="entry name" value="Glyco_hydro_36"/>
</dbReference>
<keyword evidence="3 5" id="KW-0378">Hydrolase</keyword>
<dbReference type="PANTHER" id="PTHR43053:SF3">
    <property type="entry name" value="ALPHA-GALACTOSIDASE C-RELATED"/>
    <property type="match status" value="1"/>
</dbReference>
<dbReference type="Pfam" id="PF16874">
    <property type="entry name" value="Glyco_hydro_36C"/>
    <property type="match status" value="1"/>
</dbReference>
<keyword evidence="4 5" id="KW-0326">Glycosidase</keyword>
<evidence type="ECO:0000256" key="1">
    <source>
        <dbReference type="ARBA" id="ARBA00001255"/>
    </source>
</evidence>
<organism evidence="9 10">
    <name type="scientific">Facklamia hominis</name>
    <dbReference type="NCBI Taxonomy" id="178214"/>
    <lineage>
        <taxon>Bacteria</taxon>
        <taxon>Bacillati</taxon>
        <taxon>Bacillota</taxon>
        <taxon>Bacilli</taxon>
        <taxon>Lactobacillales</taxon>
        <taxon>Aerococcaceae</taxon>
        <taxon>Facklamia</taxon>
    </lineage>
</organism>
<evidence type="ECO:0000256" key="6">
    <source>
        <dbReference type="PIRSR" id="PIRSR005536-1"/>
    </source>
</evidence>
<dbReference type="InterPro" id="IPR038417">
    <property type="entry name" value="Alpga-gal_N_sf"/>
</dbReference>
<accession>A0AAJ1Q4D3</accession>
<dbReference type="PRINTS" id="PR00743">
    <property type="entry name" value="GLHYDRLASE36"/>
</dbReference>
<dbReference type="PANTHER" id="PTHR43053">
    <property type="entry name" value="GLYCOSIDASE FAMILY 31"/>
    <property type="match status" value="1"/>
</dbReference>
<dbReference type="InterPro" id="IPR050985">
    <property type="entry name" value="Alpha-glycosidase_related"/>
</dbReference>
<dbReference type="SUPFAM" id="SSF51445">
    <property type="entry name" value="(Trans)glycosidases"/>
    <property type="match status" value="1"/>
</dbReference>
<comment type="catalytic activity">
    <reaction evidence="1 5">
        <text>Hydrolysis of terminal, non-reducing alpha-D-galactose residues in alpha-D-galactosides, including galactose oligosaccharides, galactomannans and galactolipids.</text>
        <dbReference type="EC" id="3.2.1.22"/>
    </reaction>
</comment>
<dbReference type="CDD" id="cd14791">
    <property type="entry name" value="GH36"/>
    <property type="match status" value="1"/>
</dbReference>
<proteinExistence type="inferred from homology"/>
<dbReference type="InterPro" id="IPR017853">
    <property type="entry name" value="GH"/>
</dbReference>
<comment type="similarity">
    <text evidence="5">Belongs to the glycosyl hydrolase.</text>
</comment>
<dbReference type="GO" id="GO:0004557">
    <property type="term" value="F:alpha-galactosidase activity"/>
    <property type="evidence" value="ECO:0007669"/>
    <property type="project" value="UniProtKB-UniRule"/>
</dbReference>
<dbReference type="EMBL" id="JASOOE010000002">
    <property type="protein sequence ID" value="MDK7186659.1"/>
    <property type="molecule type" value="Genomic_DNA"/>
</dbReference>
<dbReference type="InterPro" id="IPR013785">
    <property type="entry name" value="Aldolase_TIM"/>
</dbReference>
<dbReference type="RefSeq" id="WP_285065322.1">
    <property type="nucleotide sequence ID" value="NZ_JASOOE010000002.1"/>
</dbReference>
<feature type="domain" description="Glycosyl hydrolase family 36 N-terminal" evidence="8">
    <location>
        <begin position="27"/>
        <end position="279"/>
    </location>
</feature>
<dbReference type="Pfam" id="PF16875">
    <property type="entry name" value="Glyco_hydro_36N"/>
    <property type="match status" value="1"/>
</dbReference>
<dbReference type="EC" id="3.2.1.22" evidence="2 5"/>
<dbReference type="Proteomes" id="UP001229251">
    <property type="component" value="Unassembled WGS sequence"/>
</dbReference>
<dbReference type="Pfam" id="PF02065">
    <property type="entry name" value="Melibiase"/>
    <property type="match status" value="1"/>
</dbReference>
<evidence type="ECO:0000313" key="10">
    <source>
        <dbReference type="Proteomes" id="UP001229251"/>
    </source>
</evidence>
<feature type="domain" description="Glycosyl hydrolase family 36 C-terminal" evidence="7">
    <location>
        <begin position="651"/>
        <end position="718"/>
    </location>
</feature>
<dbReference type="GO" id="GO:0016052">
    <property type="term" value="P:carbohydrate catabolic process"/>
    <property type="evidence" value="ECO:0007669"/>
    <property type="project" value="InterPro"/>
</dbReference>
<evidence type="ECO:0000256" key="4">
    <source>
        <dbReference type="ARBA" id="ARBA00023295"/>
    </source>
</evidence>
<evidence type="ECO:0000256" key="3">
    <source>
        <dbReference type="ARBA" id="ARBA00022801"/>
    </source>
</evidence>
<evidence type="ECO:0000259" key="7">
    <source>
        <dbReference type="Pfam" id="PF16874"/>
    </source>
</evidence>
<dbReference type="InterPro" id="IPR031705">
    <property type="entry name" value="Glyco_hydro_36_C"/>
</dbReference>
<reference evidence="9" key="1">
    <citation type="submission" date="2023-05" db="EMBL/GenBank/DDBJ databases">
        <title>Cataloging the Phylogenetic Diversity of Human Bladder Bacteria.</title>
        <authorList>
            <person name="Du J."/>
        </authorList>
    </citation>
    <scope>NUCLEOTIDE SEQUENCE</scope>
    <source>
        <strain evidence="9">UMB1231</strain>
    </source>
</reference>